<proteinExistence type="predicted"/>
<dbReference type="AlphaFoldDB" id="A0A2G5TRF5"/>
<comment type="caution">
    <text evidence="2">The sequence shown here is derived from an EMBL/GenBank/DDBJ whole genome shotgun (WGS) entry which is preliminary data.</text>
</comment>
<gene>
    <name evidence="2" type="primary">Cnig_chr_V.g21279</name>
    <name evidence="2" type="ORF">B9Z55_021279</name>
</gene>
<dbReference type="SMART" id="SM00256">
    <property type="entry name" value="FBOX"/>
    <property type="match status" value="1"/>
</dbReference>
<organism evidence="2 3">
    <name type="scientific">Caenorhabditis nigoni</name>
    <dbReference type="NCBI Taxonomy" id="1611254"/>
    <lineage>
        <taxon>Eukaryota</taxon>
        <taxon>Metazoa</taxon>
        <taxon>Ecdysozoa</taxon>
        <taxon>Nematoda</taxon>
        <taxon>Chromadorea</taxon>
        <taxon>Rhabditida</taxon>
        <taxon>Rhabditina</taxon>
        <taxon>Rhabditomorpha</taxon>
        <taxon>Rhabditoidea</taxon>
        <taxon>Rhabditidae</taxon>
        <taxon>Peloderinae</taxon>
        <taxon>Caenorhabditis</taxon>
    </lineage>
</organism>
<dbReference type="Proteomes" id="UP000230233">
    <property type="component" value="Chromosome V"/>
</dbReference>
<sequence>MSSLFEMPELVMENIVQFSDFRSVLTLRQVCRDFRNFIDRLNDSKLPDSRFTKIAMIVNKDVRFIYEDPYCIWHEFVYSEADKVISFNGKPHLLKKKIL</sequence>
<dbReference type="CDD" id="cd22150">
    <property type="entry name" value="F-box_CeFBXA-like"/>
    <property type="match status" value="1"/>
</dbReference>
<dbReference type="EMBL" id="PDUG01000005">
    <property type="protein sequence ID" value="PIC29818.1"/>
    <property type="molecule type" value="Genomic_DNA"/>
</dbReference>
<dbReference type="OrthoDB" id="5906638at2759"/>
<dbReference type="SUPFAM" id="SSF81383">
    <property type="entry name" value="F-box domain"/>
    <property type="match status" value="1"/>
</dbReference>
<evidence type="ECO:0000313" key="2">
    <source>
        <dbReference type="EMBL" id="PIC29818.1"/>
    </source>
</evidence>
<dbReference type="PROSITE" id="PS50181">
    <property type="entry name" value="FBOX"/>
    <property type="match status" value="1"/>
</dbReference>
<keyword evidence="3" id="KW-1185">Reference proteome</keyword>
<dbReference type="Pfam" id="PF00646">
    <property type="entry name" value="F-box"/>
    <property type="match status" value="1"/>
</dbReference>
<protein>
    <recommendedName>
        <fullName evidence="1">F-box domain-containing protein</fullName>
    </recommendedName>
</protein>
<dbReference type="InterPro" id="IPR001810">
    <property type="entry name" value="F-box_dom"/>
</dbReference>
<accession>A0A2G5TRF5</accession>
<feature type="domain" description="F-box" evidence="1">
    <location>
        <begin position="1"/>
        <end position="54"/>
    </location>
</feature>
<reference evidence="3" key="1">
    <citation type="submission" date="2017-10" db="EMBL/GenBank/DDBJ databases">
        <title>Rapid genome shrinkage in a self-fertile nematode reveals novel sperm competition proteins.</title>
        <authorList>
            <person name="Yin D."/>
            <person name="Schwarz E.M."/>
            <person name="Thomas C.G."/>
            <person name="Felde R.L."/>
            <person name="Korf I.F."/>
            <person name="Cutter A.D."/>
            <person name="Schartner C.M."/>
            <person name="Ralston E.J."/>
            <person name="Meyer B.J."/>
            <person name="Haag E.S."/>
        </authorList>
    </citation>
    <scope>NUCLEOTIDE SEQUENCE [LARGE SCALE GENOMIC DNA]</scope>
    <source>
        <strain evidence="3">JU1422</strain>
    </source>
</reference>
<name>A0A2G5TRF5_9PELO</name>
<dbReference type="InterPro" id="IPR036047">
    <property type="entry name" value="F-box-like_dom_sf"/>
</dbReference>
<evidence type="ECO:0000259" key="1">
    <source>
        <dbReference type="PROSITE" id="PS50181"/>
    </source>
</evidence>
<evidence type="ECO:0000313" key="3">
    <source>
        <dbReference type="Proteomes" id="UP000230233"/>
    </source>
</evidence>